<evidence type="ECO:0000313" key="2">
    <source>
        <dbReference type="EMBL" id="ARK31791.1"/>
    </source>
</evidence>
<dbReference type="Pfam" id="PF07561">
    <property type="entry name" value="DUF1540"/>
    <property type="match status" value="1"/>
</dbReference>
<accession>A0A1X9MJH9</accession>
<evidence type="ECO:0000259" key="1">
    <source>
        <dbReference type="Pfam" id="PF07561"/>
    </source>
</evidence>
<reference evidence="2 3" key="1">
    <citation type="submission" date="2017-04" db="EMBL/GenBank/DDBJ databases">
        <title>Bacillus krulwichiae AM31D Genome sequencing and assembly.</title>
        <authorList>
            <person name="Krulwich T.A."/>
            <person name="Anastor L."/>
            <person name="Ehrlich R."/>
            <person name="Ehrlich G.D."/>
            <person name="Janto B."/>
        </authorList>
    </citation>
    <scope>NUCLEOTIDE SEQUENCE [LARGE SCALE GENOMIC DNA]</scope>
    <source>
        <strain evidence="2 3">AM31D</strain>
    </source>
</reference>
<dbReference type="InterPro" id="IPR011437">
    <property type="entry name" value="DUF1540"/>
</dbReference>
<sequence>MAQDVLCEVNNCVYWGEGNQCEAERIYVVSHAGKEAEKQEETDCKTFEPQH</sequence>
<dbReference type="KEGG" id="bkw:BkAM31D_19195"/>
<gene>
    <name evidence="2" type="ORF">BkAM31D_19195</name>
</gene>
<dbReference type="AlphaFoldDB" id="A0A1X9MJH9"/>
<dbReference type="Proteomes" id="UP000193006">
    <property type="component" value="Chromosome"/>
</dbReference>
<feature type="domain" description="DUF1540" evidence="1">
    <location>
        <begin position="5"/>
        <end position="47"/>
    </location>
</feature>
<name>A0A1X9MJH9_9BACI</name>
<dbReference type="STRING" id="199441.BkAM31D_19195"/>
<dbReference type="RefSeq" id="WP_084372440.1">
    <property type="nucleotide sequence ID" value="NZ_CP020814.1"/>
</dbReference>
<organism evidence="2 3">
    <name type="scientific">Halalkalibacter krulwichiae</name>
    <dbReference type="NCBI Taxonomy" id="199441"/>
    <lineage>
        <taxon>Bacteria</taxon>
        <taxon>Bacillati</taxon>
        <taxon>Bacillota</taxon>
        <taxon>Bacilli</taxon>
        <taxon>Bacillales</taxon>
        <taxon>Bacillaceae</taxon>
        <taxon>Halalkalibacter</taxon>
    </lineage>
</organism>
<dbReference type="EMBL" id="CP020814">
    <property type="protein sequence ID" value="ARK31791.1"/>
    <property type="molecule type" value="Genomic_DNA"/>
</dbReference>
<protein>
    <recommendedName>
        <fullName evidence="1">DUF1540 domain-containing protein</fullName>
    </recommendedName>
</protein>
<keyword evidence="3" id="KW-1185">Reference proteome</keyword>
<evidence type="ECO:0000313" key="3">
    <source>
        <dbReference type="Proteomes" id="UP000193006"/>
    </source>
</evidence>
<proteinExistence type="predicted"/>